<name>A0ABX1GCS3_9GAMM</name>
<dbReference type="RefSeq" id="WP_168449491.1">
    <property type="nucleotide sequence ID" value="NZ_JAAWWK010000002.1"/>
</dbReference>
<evidence type="ECO:0000313" key="3">
    <source>
        <dbReference type="Proteomes" id="UP000765845"/>
    </source>
</evidence>
<dbReference type="SUPFAM" id="SSF51735">
    <property type="entry name" value="NAD(P)-binding Rossmann-fold domains"/>
    <property type="match status" value="1"/>
</dbReference>
<protein>
    <submittedName>
        <fullName evidence="2">NAD(P)H-binding protein</fullName>
    </submittedName>
</protein>
<evidence type="ECO:0000259" key="1">
    <source>
        <dbReference type="Pfam" id="PF13460"/>
    </source>
</evidence>
<reference evidence="2 3" key="1">
    <citation type="submission" date="2020-04" db="EMBL/GenBank/DDBJ databases">
        <authorList>
            <person name="Yoon J."/>
        </authorList>
    </citation>
    <scope>NUCLEOTIDE SEQUENCE [LARGE SCALE GENOMIC DNA]</scope>
    <source>
        <strain evidence="2 3">KMU-166</strain>
    </source>
</reference>
<keyword evidence="3" id="KW-1185">Reference proteome</keyword>
<organism evidence="2 3">
    <name type="scientific">Spongiibacter thalassae</name>
    <dbReference type="NCBI Taxonomy" id="2721624"/>
    <lineage>
        <taxon>Bacteria</taxon>
        <taxon>Pseudomonadati</taxon>
        <taxon>Pseudomonadota</taxon>
        <taxon>Gammaproteobacteria</taxon>
        <taxon>Cellvibrionales</taxon>
        <taxon>Spongiibacteraceae</taxon>
        <taxon>Spongiibacter</taxon>
    </lineage>
</organism>
<dbReference type="EMBL" id="JAAWWK010000002">
    <property type="protein sequence ID" value="NKI16952.1"/>
    <property type="molecule type" value="Genomic_DNA"/>
</dbReference>
<dbReference type="InterPro" id="IPR016040">
    <property type="entry name" value="NAD(P)-bd_dom"/>
</dbReference>
<sequence>MERHAIVIGATGLIGSALLSQLASNSAFTRITAITRRPISSTPRVHNIVVDFDQLDTVADAFSGDYLFCCMGTTRKQAGSLAAQYKVDVDYPLHAATLAKARGVKHLLLVSSMSADSRSRSAYLRMKGQLEDGVKALCFERLSLFQPSLLLGEREHRRTGEYLAGKLMPALCKLPGLKRYRPISGSEVATKMIARSLAQGPAIERFSLDEIFN</sequence>
<dbReference type="Gene3D" id="3.40.50.720">
    <property type="entry name" value="NAD(P)-binding Rossmann-like Domain"/>
    <property type="match status" value="1"/>
</dbReference>
<feature type="domain" description="NAD(P)-binding" evidence="1">
    <location>
        <begin position="9"/>
        <end position="120"/>
    </location>
</feature>
<dbReference type="InterPro" id="IPR036291">
    <property type="entry name" value="NAD(P)-bd_dom_sf"/>
</dbReference>
<comment type="caution">
    <text evidence="2">The sequence shown here is derived from an EMBL/GenBank/DDBJ whole genome shotgun (WGS) entry which is preliminary data.</text>
</comment>
<dbReference type="Pfam" id="PF13460">
    <property type="entry name" value="NAD_binding_10"/>
    <property type="match status" value="1"/>
</dbReference>
<proteinExistence type="predicted"/>
<accession>A0ABX1GCS3</accession>
<dbReference type="PANTHER" id="PTHR14097">
    <property type="entry name" value="OXIDOREDUCTASE HTATIP2"/>
    <property type="match status" value="1"/>
</dbReference>
<dbReference type="PANTHER" id="PTHR14097:SF7">
    <property type="entry name" value="OXIDOREDUCTASE HTATIP2"/>
    <property type="match status" value="1"/>
</dbReference>
<evidence type="ECO:0000313" key="2">
    <source>
        <dbReference type="EMBL" id="NKI16952.1"/>
    </source>
</evidence>
<gene>
    <name evidence="2" type="ORF">HCU74_05905</name>
</gene>
<dbReference type="Proteomes" id="UP000765845">
    <property type="component" value="Unassembled WGS sequence"/>
</dbReference>